<comment type="caution">
    <text evidence="1">The sequence shown here is derived from an EMBL/GenBank/DDBJ whole genome shotgun (WGS) entry which is preliminary data.</text>
</comment>
<sequence>MVLGFFKHVYNYFVPPLPGEPHQMEKVGSAPEPSVLDYLPLYDQSGTIRGYIQQGPTPFPPSTLHHQPSTNIGFAHLVSPKLKDRTPGTPALATTSICDTKGATVLYKRNPDGIFVPIVKEDTIHTEQTTKESGGPEIGIGLNSGNKVEWDGWPDGSHWPNACVYLLAMGSIGTLSVSFTGKVMVSSVVDNKDIVDSPWMDRAGRRLIRLGKWKHACEVETVEDMLMAPGLIPYTSDVNEALSPSAGVLKSLLEAPDNAAGIIPARTWLISTKSNLKSILVPYVGSLTVLERVCIANWFELHISQEWELRKNWLGYLPFNDLSNYALLQKAWEIQFTGVPSIWTDVDVDCDSLARLEEEIFEISIEAEITEHYQ</sequence>
<dbReference type="Proteomes" id="UP000807353">
    <property type="component" value="Unassembled WGS sequence"/>
</dbReference>
<evidence type="ECO:0000313" key="1">
    <source>
        <dbReference type="EMBL" id="KAF9462832.1"/>
    </source>
</evidence>
<organism evidence="1 2">
    <name type="scientific">Collybia nuda</name>
    <dbReference type="NCBI Taxonomy" id="64659"/>
    <lineage>
        <taxon>Eukaryota</taxon>
        <taxon>Fungi</taxon>
        <taxon>Dikarya</taxon>
        <taxon>Basidiomycota</taxon>
        <taxon>Agaricomycotina</taxon>
        <taxon>Agaricomycetes</taxon>
        <taxon>Agaricomycetidae</taxon>
        <taxon>Agaricales</taxon>
        <taxon>Tricholomatineae</taxon>
        <taxon>Clitocybaceae</taxon>
        <taxon>Collybia</taxon>
    </lineage>
</organism>
<proteinExistence type="predicted"/>
<evidence type="ECO:0000313" key="2">
    <source>
        <dbReference type="Proteomes" id="UP000807353"/>
    </source>
</evidence>
<keyword evidence="2" id="KW-1185">Reference proteome</keyword>
<dbReference type="OrthoDB" id="3027520at2759"/>
<name>A0A9P6CEG1_9AGAR</name>
<gene>
    <name evidence="1" type="ORF">BDZ94DRAFT_1309355</name>
</gene>
<dbReference type="EMBL" id="MU150268">
    <property type="protein sequence ID" value="KAF9462832.1"/>
    <property type="molecule type" value="Genomic_DNA"/>
</dbReference>
<dbReference type="AlphaFoldDB" id="A0A9P6CEG1"/>
<reference evidence="1" key="1">
    <citation type="submission" date="2020-11" db="EMBL/GenBank/DDBJ databases">
        <authorList>
            <consortium name="DOE Joint Genome Institute"/>
            <person name="Ahrendt S."/>
            <person name="Riley R."/>
            <person name="Andreopoulos W."/>
            <person name="Labutti K."/>
            <person name="Pangilinan J."/>
            <person name="Ruiz-Duenas F.J."/>
            <person name="Barrasa J.M."/>
            <person name="Sanchez-Garcia M."/>
            <person name="Camarero S."/>
            <person name="Miyauchi S."/>
            <person name="Serrano A."/>
            <person name="Linde D."/>
            <person name="Babiker R."/>
            <person name="Drula E."/>
            <person name="Ayuso-Fernandez I."/>
            <person name="Pacheco R."/>
            <person name="Padilla G."/>
            <person name="Ferreira P."/>
            <person name="Barriuso J."/>
            <person name="Kellner H."/>
            <person name="Castanera R."/>
            <person name="Alfaro M."/>
            <person name="Ramirez L."/>
            <person name="Pisabarro A.G."/>
            <person name="Kuo A."/>
            <person name="Tritt A."/>
            <person name="Lipzen A."/>
            <person name="He G."/>
            <person name="Yan M."/>
            <person name="Ng V."/>
            <person name="Cullen D."/>
            <person name="Martin F."/>
            <person name="Rosso M.-N."/>
            <person name="Henrissat B."/>
            <person name="Hibbett D."/>
            <person name="Martinez A.T."/>
            <person name="Grigoriev I.V."/>
        </authorList>
    </citation>
    <scope>NUCLEOTIDE SEQUENCE</scope>
    <source>
        <strain evidence="1">CBS 247.69</strain>
    </source>
</reference>
<protein>
    <submittedName>
        <fullName evidence="1">Uncharacterized protein</fullName>
    </submittedName>
</protein>
<accession>A0A9P6CEG1</accession>